<dbReference type="GO" id="GO:0005525">
    <property type="term" value="F:GTP binding"/>
    <property type="evidence" value="ECO:0007669"/>
    <property type="project" value="UniProtKB-KW"/>
</dbReference>
<dbReference type="Pfam" id="PF22042">
    <property type="entry name" value="EF-G_D2"/>
    <property type="match status" value="1"/>
</dbReference>
<dbReference type="AlphaFoldDB" id="A0A2T4Z6X9"/>
<dbReference type="Pfam" id="PF03764">
    <property type="entry name" value="EFG_IV"/>
    <property type="match status" value="1"/>
</dbReference>
<keyword evidence="3" id="KW-0342">GTP-binding</keyword>
<comment type="caution">
    <text evidence="5">The sequence shown here is derived from an EMBL/GenBank/DDBJ whole genome shotgun (WGS) entry which is preliminary data.</text>
</comment>
<keyword evidence="6" id="KW-1185">Reference proteome</keyword>
<dbReference type="InterPro" id="IPR014721">
    <property type="entry name" value="Ribsml_uS5_D2-typ_fold_subgr"/>
</dbReference>
<evidence type="ECO:0000313" key="5">
    <source>
        <dbReference type="EMBL" id="PTM57647.1"/>
    </source>
</evidence>
<dbReference type="SUPFAM" id="SSF54211">
    <property type="entry name" value="Ribosomal protein S5 domain 2-like"/>
    <property type="match status" value="1"/>
</dbReference>
<dbReference type="CDD" id="cd04168">
    <property type="entry name" value="TetM_like"/>
    <property type="match status" value="1"/>
</dbReference>
<evidence type="ECO:0000256" key="1">
    <source>
        <dbReference type="ARBA" id="ARBA00022741"/>
    </source>
</evidence>
<protein>
    <submittedName>
        <fullName evidence="5">Translation elongation factor 2 (EF-2/EF-G)</fullName>
    </submittedName>
</protein>
<dbReference type="InterPro" id="IPR009000">
    <property type="entry name" value="Transl_B-barrel_sf"/>
</dbReference>
<dbReference type="InterPro" id="IPR053905">
    <property type="entry name" value="EF-G-like_DII"/>
</dbReference>
<dbReference type="FunFam" id="3.40.50.300:FF:002549">
    <property type="entry name" value="Tetracycline resistance protein, GTP-binding elongation family"/>
    <property type="match status" value="1"/>
</dbReference>
<proteinExistence type="predicted"/>
<organism evidence="5 6">
    <name type="scientific">Desmospora activa DSM 45169</name>
    <dbReference type="NCBI Taxonomy" id="1121389"/>
    <lineage>
        <taxon>Bacteria</taxon>
        <taxon>Bacillati</taxon>
        <taxon>Bacillota</taxon>
        <taxon>Bacilli</taxon>
        <taxon>Bacillales</taxon>
        <taxon>Thermoactinomycetaceae</taxon>
        <taxon>Desmospora</taxon>
    </lineage>
</organism>
<dbReference type="Gene3D" id="3.40.50.300">
    <property type="entry name" value="P-loop containing nucleotide triphosphate hydrolases"/>
    <property type="match status" value="1"/>
</dbReference>
<dbReference type="Pfam" id="PF14492">
    <property type="entry name" value="EFG_III"/>
    <property type="match status" value="1"/>
</dbReference>
<dbReference type="PANTHER" id="PTHR43261:SF1">
    <property type="entry name" value="RIBOSOME-RELEASING FACTOR 2, MITOCHONDRIAL"/>
    <property type="match status" value="1"/>
</dbReference>
<keyword evidence="2" id="KW-0648">Protein biosynthesis</keyword>
<dbReference type="InterPro" id="IPR000640">
    <property type="entry name" value="EFG_V-like"/>
</dbReference>
<dbReference type="InterPro" id="IPR035647">
    <property type="entry name" value="EFG_III/V"/>
</dbReference>
<evidence type="ECO:0000256" key="3">
    <source>
        <dbReference type="ARBA" id="ARBA00023134"/>
    </source>
</evidence>
<dbReference type="InterPro" id="IPR005517">
    <property type="entry name" value="Transl_elong_EFG/EF2_IV"/>
</dbReference>
<dbReference type="PROSITE" id="PS51722">
    <property type="entry name" value="G_TR_2"/>
    <property type="match status" value="1"/>
</dbReference>
<evidence type="ECO:0000259" key="4">
    <source>
        <dbReference type="PROSITE" id="PS51722"/>
    </source>
</evidence>
<evidence type="ECO:0000256" key="2">
    <source>
        <dbReference type="ARBA" id="ARBA00022917"/>
    </source>
</evidence>
<dbReference type="SUPFAM" id="SSF50447">
    <property type="entry name" value="Translation proteins"/>
    <property type="match status" value="1"/>
</dbReference>
<dbReference type="InterPro" id="IPR031157">
    <property type="entry name" value="G_TR_CS"/>
</dbReference>
<dbReference type="Pfam" id="PF00009">
    <property type="entry name" value="GTP_EFTU"/>
    <property type="match status" value="1"/>
</dbReference>
<dbReference type="GO" id="GO:0032790">
    <property type="term" value="P:ribosome disassembly"/>
    <property type="evidence" value="ECO:0007669"/>
    <property type="project" value="TreeGrafter"/>
</dbReference>
<dbReference type="Pfam" id="PF00679">
    <property type="entry name" value="EFG_C"/>
    <property type="match status" value="1"/>
</dbReference>
<dbReference type="GO" id="GO:0003924">
    <property type="term" value="F:GTPase activity"/>
    <property type="evidence" value="ECO:0007669"/>
    <property type="project" value="InterPro"/>
</dbReference>
<keyword evidence="5" id="KW-0251">Elongation factor</keyword>
<dbReference type="PRINTS" id="PR01037">
    <property type="entry name" value="TCRTETOQM"/>
</dbReference>
<dbReference type="SMART" id="SM00889">
    <property type="entry name" value="EFG_IV"/>
    <property type="match status" value="1"/>
</dbReference>
<dbReference type="EMBL" id="PZZP01000001">
    <property type="protein sequence ID" value="PTM57647.1"/>
    <property type="molecule type" value="Genomic_DNA"/>
</dbReference>
<dbReference type="InterPro" id="IPR000795">
    <property type="entry name" value="T_Tr_GTP-bd_dom"/>
</dbReference>
<reference evidence="5 6" key="1">
    <citation type="submission" date="2018-04" db="EMBL/GenBank/DDBJ databases">
        <title>Genomic Encyclopedia of Archaeal and Bacterial Type Strains, Phase II (KMG-II): from individual species to whole genera.</title>
        <authorList>
            <person name="Goeker M."/>
        </authorList>
    </citation>
    <scope>NUCLEOTIDE SEQUENCE [LARGE SCALE GENOMIC DNA]</scope>
    <source>
        <strain evidence="5 6">DSM 45169</strain>
    </source>
</reference>
<dbReference type="RefSeq" id="WP_107724531.1">
    <property type="nucleotide sequence ID" value="NZ_PZZP01000001.1"/>
</dbReference>
<sequence>MKSINIGIVAHVDAGKTSLTERILFETQVIDAIGRVDHGNTQTDSLELEKKRGITIKSAVVSFTVNGMKVNLIDTPGHADFIAEVERSLSVLDGVILVVSAVEGVQAQTKVLMTVLLKLGIPTIIFVNKIDRMGAQSDSIITQIQEKLTSNVIPLYRVEQIGTKQASLVENRFDWSTDASFLELCIERIADTGQEQLLASYINEEAIREDQVKVALADQVRSAHLYPVYFGSAVTGIGVPELLSGVTEWFPFNQQEAEAPLAGIVFKIEKEDSGEKIAYIRLFSGRLQVREQVHLQRENQAGKVAARIDKVKKLHTFCNGKSVIADEVHSGDLAKVWGWRDVQIGDIVGTRSHHIKRVRFAAPHMETRVEVADKKKAYQLYQALHNLADEDPLIEVIKDRLHQDLTIRIFGEVQKEVIAATLKERYDVDVRFSQLRIVCIEKPRSHGHAFEVMGAADNPFYATVGFRIEPGYSDSGVDYRLEVELGSLPLSFHKAIEETVYDTLKQGLYGWEVNDLIVTLTHTGYASPVTTAGDFRKLVPLVLMEALTQAGTDVYEPIHQFEVSVPADMMSKTIYQLTGMKATITESTVHKNTCLIKGTLPVAAAEKFRRSLHSFTQGEGVMVVEPGGYTKIDGNVPTRARTDYNPLNRSEYLLHIFRDY</sequence>
<dbReference type="NCBIfam" id="TIGR00231">
    <property type="entry name" value="small_GTP"/>
    <property type="match status" value="1"/>
</dbReference>
<dbReference type="SMART" id="SM00838">
    <property type="entry name" value="EFG_C"/>
    <property type="match status" value="1"/>
</dbReference>
<dbReference type="InterPro" id="IPR027417">
    <property type="entry name" value="P-loop_NTPase"/>
</dbReference>
<dbReference type="PANTHER" id="PTHR43261">
    <property type="entry name" value="TRANSLATION ELONGATION FACTOR G-RELATED"/>
    <property type="match status" value="1"/>
</dbReference>
<dbReference type="PRINTS" id="PR00315">
    <property type="entry name" value="ELONGATNFCT"/>
</dbReference>
<dbReference type="InterPro" id="IPR041095">
    <property type="entry name" value="EFG_II"/>
</dbReference>
<dbReference type="PROSITE" id="PS00301">
    <property type="entry name" value="G_TR_1"/>
    <property type="match status" value="1"/>
</dbReference>
<dbReference type="InterPro" id="IPR005225">
    <property type="entry name" value="Small_GTP-bd"/>
</dbReference>
<dbReference type="Gene3D" id="2.40.30.10">
    <property type="entry name" value="Translation factors"/>
    <property type="match status" value="1"/>
</dbReference>
<dbReference type="InterPro" id="IPR020568">
    <property type="entry name" value="Ribosomal_Su5_D2-typ_SF"/>
</dbReference>
<dbReference type="SUPFAM" id="SSF54980">
    <property type="entry name" value="EF-G C-terminal domain-like"/>
    <property type="match status" value="2"/>
</dbReference>
<dbReference type="Proteomes" id="UP000241639">
    <property type="component" value="Unassembled WGS sequence"/>
</dbReference>
<dbReference type="Gene3D" id="3.30.230.10">
    <property type="match status" value="1"/>
</dbReference>
<gene>
    <name evidence="5" type="ORF">C8J48_0197</name>
</gene>
<dbReference type="Gene3D" id="3.30.70.870">
    <property type="entry name" value="Elongation Factor G (Translational Gtpase), domain 3"/>
    <property type="match status" value="1"/>
</dbReference>
<dbReference type="CDD" id="cd01684">
    <property type="entry name" value="Tet_like_IV"/>
    <property type="match status" value="1"/>
</dbReference>
<accession>A0A2T4Z6X9</accession>
<dbReference type="OrthoDB" id="9804431at2"/>
<keyword evidence="1" id="KW-0547">Nucleotide-binding</keyword>
<dbReference type="GO" id="GO:0003746">
    <property type="term" value="F:translation elongation factor activity"/>
    <property type="evidence" value="ECO:0007669"/>
    <property type="project" value="UniProtKB-KW"/>
</dbReference>
<feature type="domain" description="Tr-type G" evidence="4">
    <location>
        <begin position="1"/>
        <end position="255"/>
    </location>
</feature>
<dbReference type="SUPFAM" id="SSF52540">
    <property type="entry name" value="P-loop containing nucleoside triphosphate hydrolases"/>
    <property type="match status" value="1"/>
</dbReference>
<evidence type="ECO:0000313" key="6">
    <source>
        <dbReference type="Proteomes" id="UP000241639"/>
    </source>
</evidence>
<name>A0A2T4Z6X9_9BACL</name>